<dbReference type="AlphaFoldDB" id="A0A059EWV6"/>
<comment type="pathway">
    <text evidence="1 6">Nucleotide-sugar biosynthesis; UDP-N-acetyl-alpha-D-glucosamine biosynthesis; N-acetyl-alpha-D-glucosamine 1-phosphate from alpha-D-glucosamine 6-phosphate (route I): step 1/2.</text>
</comment>
<dbReference type="PANTHER" id="PTHR13355">
    <property type="entry name" value="GLUCOSAMINE 6-PHOSPHATE N-ACETYLTRANSFERASE"/>
    <property type="match status" value="1"/>
</dbReference>
<dbReference type="EMBL" id="KK365285">
    <property type="protein sequence ID" value="KCZ79395.1"/>
    <property type="molecule type" value="Genomic_DNA"/>
</dbReference>
<dbReference type="Proteomes" id="UP000030655">
    <property type="component" value="Unassembled WGS sequence"/>
</dbReference>
<keyword evidence="4 6" id="KW-0012">Acyltransferase</keyword>
<evidence type="ECO:0000256" key="2">
    <source>
        <dbReference type="ARBA" id="ARBA00006048"/>
    </source>
</evidence>
<dbReference type="Gene3D" id="3.40.630.30">
    <property type="match status" value="1"/>
</dbReference>
<evidence type="ECO:0000313" key="8">
    <source>
        <dbReference type="EMBL" id="KCZ79395.1"/>
    </source>
</evidence>
<evidence type="ECO:0000256" key="1">
    <source>
        <dbReference type="ARBA" id="ARBA00004832"/>
    </source>
</evidence>
<keyword evidence="9" id="KW-1185">Reference proteome</keyword>
<reference evidence="8 9" key="2">
    <citation type="submission" date="2014-03" db="EMBL/GenBank/DDBJ databases">
        <title>The Genome Sequence of Anncaliia algerae insect isolate PRA339.</title>
        <authorList>
            <consortium name="The Broad Institute Genome Sequencing Platform"/>
            <consortium name="The Broad Institute Genome Sequencing Center for Infectious Disease"/>
            <person name="Cuomo C."/>
            <person name="Becnel J."/>
            <person name="Sanscrainte N."/>
            <person name="Walker B."/>
            <person name="Young S.K."/>
            <person name="Zeng Q."/>
            <person name="Gargeya S."/>
            <person name="Fitzgerald M."/>
            <person name="Haas B."/>
            <person name="Abouelleil A."/>
            <person name="Alvarado L."/>
            <person name="Arachchi H.M."/>
            <person name="Berlin A.M."/>
            <person name="Chapman S.B."/>
            <person name="Dewar J."/>
            <person name="Goldberg J."/>
            <person name="Griggs A."/>
            <person name="Gujja S."/>
            <person name="Hansen M."/>
            <person name="Howarth C."/>
            <person name="Imamovic A."/>
            <person name="Larimer J."/>
            <person name="McCowan C."/>
            <person name="Murphy C."/>
            <person name="Neiman D."/>
            <person name="Pearson M."/>
            <person name="Priest M."/>
            <person name="Roberts A."/>
            <person name="Saif S."/>
            <person name="Shea T."/>
            <person name="Sisk P."/>
            <person name="Sykes S."/>
            <person name="Wortman J."/>
            <person name="Nusbaum C."/>
            <person name="Birren B."/>
        </authorList>
    </citation>
    <scope>NUCLEOTIDE SEQUENCE [LARGE SCALE GENOMIC DNA]</scope>
    <source>
        <strain evidence="8 9">PRA339</strain>
    </source>
</reference>
<dbReference type="STRING" id="1288291.A0A059EWV6"/>
<dbReference type="HOGENOM" id="CLU_072095_3_0_1"/>
<dbReference type="EC" id="2.3.1.4" evidence="6"/>
<dbReference type="OrthoDB" id="10039976at2759"/>
<evidence type="ECO:0000256" key="6">
    <source>
        <dbReference type="RuleBase" id="RU365086"/>
    </source>
</evidence>
<keyword evidence="3 6" id="KW-0808">Transferase</keyword>
<dbReference type="PROSITE" id="PS51186">
    <property type="entry name" value="GNAT"/>
    <property type="match status" value="1"/>
</dbReference>
<comment type="similarity">
    <text evidence="2 6">Belongs to the acetyltransferase family. GNA1 subfamily.</text>
</comment>
<dbReference type="FunFam" id="3.40.630.30:FF:000105">
    <property type="entry name" value="Glucosamine 6-phosphate N-acetyltransferase"/>
    <property type="match status" value="1"/>
</dbReference>
<dbReference type="GO" id="GO:0004343">
    <property type="term" value="F:glucosamine 6-phosphate N-acetyltransferase activity"/>
    <property type="evidence" value="ECO:0007669"/>
    <property type="project" value="UniProtKB-UniRule"/>
</dbReference>
<gene>
    <name evidence="8" type="ORF">H312_03220</name>
</gene>
<dbReference type="SUPFAM" id="SSF55729">
    <property type="entry name" value="Acyl-CoA N-acyltransferases (Nat)"/>
    <property type="match status" value="1"/>
</dbReference>
<proteinExistence type="inferred from homology"/>
<reference evidence="9" key="1">
    <citation type="submission" date="2013-02" db="EMBL/GenBank/DDBJ databases">
        <authorList>
            <consortium name="The Broad Institute Genome Sequencing Platform"/>
            <person name="Cuomo C."/>
            <person name="Becnel J."/>
            <person name="Sanscrainte N."/>
            <person name="Walker B."/>
            <person name="Young S.K."/>
            <person name="Zeng Q."/>
            <person name="Gargeya S."/>
            <person name="Fitzgerald M."/>
            <person name="Haas B."/>
            <person name="Abouelleil A."/>
            <person name="Alvarado L."/>
            <person name="Arachchi H.M."/>
            <person name="Berlin A.M."/>
            <person name="Chapman S.B."/>
            <person name="Dewar J."/>
            <person name="Goldberg J."/>
            <person name="Griggs A."/>
            <person name="Gujja S."/>
            <person name="Hansen M."/>
            <person name="Howarth C."/>
            <person name="Imamovic A."/>
            <person name="Larimer J."/>
            <person name="McCowan C."/>
            <person name="Murphy C."/>
            <person name="Neiman D."/>
            <person name="Pearson M."/>
            <person name="Priest M."/>
            <person name="Roberts A."/>
            <person name="Saif S."/>
            <person name="Shea T."/>
            <person name="Sisk P."/>
            <person name="Sykes S."/>
            <person name="Wortman J."/>
            <person name="Nusbaum C."/>
            <person name="Birren B."/>
        </authorList>
    </citation>
    <scope>NUCLEOTIDE SEQUENCE [LARGE SCALE GENOMIC DNA]</scope>
    <source>
        <strain evidence="9">PRA339</strain>
    </source>
</reference>
<name>A0A059EWV6_9MICR</name>
<dbReference type="InterPro" id="IPR000182">
    <property type="entry name" value="GNAT_dom"/>
</dbReference>
<dbReference type="GO" id="GO:0006048">
    <property type="term" value="P:UDP-N-acetylglucosamine biosynthetic process"/>
    <property type="evidence" value="ECO:0007669"/>
    <property type="project" value="UniProtKB-UniRule"/>
</dbReference>
<feature type="domain" description="N-acetyltransferase" evidence="7">
    <location>
        <begin position="5"/>
        <end position="145"/>
    </location>
</feature>
<evidence type="ECO:0000256" key="3">
    <source>
        <dbReference type="ARBA" id="ARBA00022679"/>
    </source>
</evidence>
<dbReference type="UniPathway" id="UPA00113">
    <property type="reaction ID" value="UER00529"/>
</dbReference>
<sequence length="145" mass="16685">MNKEIKLRTLNKEDYSAFLKVLHNLTQVGEISKNDFDERLDILNKNDDYTLLVAEIDGKVVGSGTLFIEYKFIHSLAKKAHIEDIVVDKEYQGHGIGKMIVKRLVQLAEEKGCYKTALCTAQDKIPFYKKCGFEPKETEMVIYHK</sequence>
<dbReference type="InterPro" id="IPR016181">
    <property type="entry name" value="Acyl_CoA_acyltransferase"/>
</dbReference>
<dbReference type="InterPro" id="IPR039143">
    <property type="entry name" value="GNPNAT1-like"/>
</dbReference>
<evidence type="ECO:0000259" key="7">
    <source>
        <dbReference type="PROSITE" id="PS51186"/>
    </source>
</evidence>
<dbReference type="PANTHER" id="PTHR13355:SF11">
    <property type="entry name" value="GLUCOSAMINE 6-PHOSPHATE N-ACETYLTRANSFERASE"/>
    <property type="match status" value="1"/>
</dbReference>
<accession>A0A059EWV6</accession>
<organism evidence="8 9">
    <name type="scientific">Anncaliia algerae PRA339</name>
    <dbReference type="NCBI Taxonomy" id="1288291"/>
    <lineage>
        <taxon>Eukaryota</taxon>
        <taxon>Fungi</taxon>
        <taxon>Fungi incertae sedis</taxon>
        <taxon>Microsporidia</taxon>
        <taxon>Tubulinosematoidea</taxon>
        <taxon>Tubulinosematidae</taxon>
        <taxon>Anncaliia</taxon>
    </lineage>
</organism>
<evidence type="ECO:0000313" key="9">
    <source>
        <dbReference type="Proteomes" id="UP000030655"/>
    </source>
</evidence>
<protein>
    <recommendedName>
        <fullName evidence="6">Glucosamine 6-phosphate N-acetyltransferase</fullName>
        <ecNumber evidence="6">2.3.1.4</ecNumber>
    </recommendedName>
</protein>
<dbReference type="CDD" id="cd04301">
    <property type="entry name" value="NAT_SF"/>
    <property type="match status" value="1"/>
</dbReference>
<dbReference type="Pfam" id="PF00583">
    <property type="entry name" value="Acetyltransf_1"/>
    <property type="match status" value="1"/>
</dbReference>
<evidence type="ECO:0000256" key="5">
    <source>
        <dbReference type="ARBA" id="ARBA00048964"/>
    </source>
</evidence>
<evidence type="ECO:0000256" key="4">
    <source>
        <dbReference type="ARBA" id="ARBA00023315"/>
    </source>
</evidence>
<dbReference type="VEuPathDB" id="MicrosporidiaDB:H312_03220"/>
<comment type="catalytic activity">
    <reaction evidence="5 6">
        <text>D-glucosamine 6-phosphate + acetyl-CoA = N-acetyl-D-glucosamine 6-phosphate + CoA + H(+)</text>
        <dbReference type="Rhea" id="RHEA:10292"/>
        <dbReference type="ChEBI" id="CHEBI:15378"/>
        <dbReference type="ChEBI" id="CHEBI:57287"/>
        <dbReference type="ChEBI" id="CHEBI:57288"/>
        <dbReference type="ChEBI" id="CHEBI:57513"/>
        <dbReference type="ChEBI" id="CHEBI:58725"/>
        <dbReference type="EC" id="2.3.1.4"/>
    </reaction>
</comment>